<dbReference type="SUPFAM" id="SSF50729">
    <property type="entry name" value="PH domain-like"/>
    <property type="match status" value="1"/>
</dbReference>
<feature type="region of interest" description="Disordered" evidence="8">
    <location>
        <begin position="286"/>
        <end position="418"/>
    </location>
</feature>
<dbReference type="InterPro" id="IPR035892">
    <property type="entry name" value="C2_domain_sf"/>
</dbReference>
<dbReference type="InterPro" id="IPR011993">
    <property type="entry name" value="PH-like_dom_sf"/>
</dbReference>
<dbReference type="Gene3D" id="2.30.30.40">
    <property type="entry name" value="SH3 Domains"/>
    <property type="match status" value="5"/>
</dbReference>
<dbReference type="Pfam" id="PF00621">
    <property type="entry name" value="RhoGEF"/>
    <property type="match status" value="1"/>
</dbReference>
<dbReference type="Pfam" id="PF14604">
    <property type="entry name" value="SH3_9"/>
    <property type="match status" value="1"/>
</dbReference>
<dbReference type="InterPro" id="IPR000219">
    <property type="entry name" value="DH_dom"/>
</dbReference>
<feature type="coiled-coil region" evidence="7">
    <location>
        <begin position="636"/>
        <end position="663"/>
    </location>
</feature>
<dbReference type="InterPro" id="IPR018247">
    <property type="entry name" value="EF_Hand_1_Ca_BS"/>
</dbReference>
<evidence type="ECO:0008006" key="17">
    <source>
        <dbReference type="Google" id="ProtNLM"/>
    </source>
</evidence>
<dbReference type="InterPro" id="IPR051480">
    <property type="entry name" value="Endocytic_GEF_Adapter"/>
</dbReference>
<dbReference type="CDD" id="cd11839">
    <property type="entry name" value="SH3_Intersectin_4"/>
    <property type="match status" value="1"/>
</dbReference>
<dbReference type="InterPro" id="IPR002048">
    <property type="entry name" value="EF_hand_dom"/>
</dbReference>
<dbReference type="Pfam" id="PF00018">
    <property type="entry name" value="SH3_1"/>
    <property type="match status" value="2"/>
</dbReference>
<evidence type="ECO:0000256" key="5">
    <source>
        <dbReference type="ARBA" id="ARBA00022837"/>
    </source>
</evidence>
<feature type="domain" description="DH" evidence="12">
    <location>
        <begin position="1523"/>
        <end position="1709"/>
    </location>
</feature>
<dbReference type="PROSITE" id="PS50002">
    <property type="entry name" value="SH3"/>
    <property type="match status" value="5"/>
</dbReference>
<dbReference type="GO" id="GO:0035025">
    <property type="term" value="P:positive regulation of Rho protein signal transduction"/>
    <property type="evidence" value="ECO:0007669"/>
    <property type="project" value="TreeGrafter"/>
</dbReference>
<dbReference type="SMART" id="SM00054">
    <property type="entry name" value="EFh"/>
    <property type="match status" value="2"/>
</dbReference>
<dbReference type="InterPro" id="IPR035899">
    <property type="entry name" value="DBL_dom_sf"/>
</dbReference>
<dbReference type="SUPFAM" id="SSF50044">
    <property type="entry name" value="SH3-domain"/>
    <property type="match status" value="5"/>
</dbReference>
<keyword evidence="16" id="KW-1185">Reference proteome</keyword>
<dbReference type="SMART" id="SM00326">
    <property type="entry name" value="SH3"/>
    <property type="match status" value="5"/>
</dbReference>
<feature type="domain" description="SH3" evidence="9">
    <location>
        <begin position="1342"/>
        <end position="1406"/>
    </location>
</feature>
<feature type="compositionally biased region" description="Polar residues" evidence="8">
    <location>
        <begin position="323"/>
        <end position="333"/>
    </location>
</feature>
<dbReference type="SUPFAM" id="SSF49562">
    <property type="entry name" value="C2 domain (Calcium/lipid-binding domain, CaLB)"/>
    <property type="match status" value="1"/>
</dbReference>
<dbReference type="SUPFAM" id="SSF48065">
    <property type="entry name" value="DBL homology domain (DH-domain)"/>
    <property type="match status" value="1"/>
</dbReference>
<comment type="subcellular location">
    <subcellularLocation>
        <location evidence="1">Cytoplasm</location>
    </subcellularLocation>
</comment>
<dbReference type="InterPro" id="IPR000008">
    <property type="entry name" value="C2_dom"/>
</dbReference>
<dbReference type="Gene3D" id="1.10.238.10">
    <property type="entry name" value="EF-hand"/>
    <property type="match status" value="2"/>
</dbReference>
<comment type="caution">
    <text evidence="15">The sequence shown here is derived from an EMBL/GenBank/DDBJ whole genome shotgun (WGS) entry which is preliminary data.</text>
</comment>
<dbReference type="InterPro" id="IPR036028">
    <property type="entry name" value="SH3-like_dom_sf"/>
</dbReference>
<proteinExistence type="predicted"/>
<dbReference type="PROSITE" id="PS50222">
    <property type="entry name" value="EF_HAND_2"/>
    <property type="match status" value="2"/>
</dbReference>
<dbReference type="InterPro" id="IPR001849">
    <property type="entry name" value="PH_domain"/>
</dbReference>
<evidence type="ECO:0000256" key="1">
    <source>
        <dbReference type="ARBA" id="ARBA00004496"/>
    </source>
</evidence>
<accession>A0AAV2HFJ2</accession>
<evidence type="ECO:0000256" key="3">
    <source>
        <dbReference type="ARBA" id="ARBA00022490"/>
    </source>
</evidence>
<evidence type="ECO:0000259" key="9">
    <source>
        <dbReference type="PROSITE" id="PS50002"/>
    </source>
</evidence>
<evidence type="ECO:0000256" key="2">
    <source>
        <dbReference type="ARBA" id="ARBA00022443"/>
    </source>
</evidence>
<dbReference type="CDD" id="cd00052">
    <property type="entry name" value="EH"/>
    <property type="match status" value="2"/>
</dbReference>
<dbReference type="SMART" id="SM00027">
    <property type="entry name" value="EH"/>
    <property type="match status" value="2"/>
</dbReference>
<dbReference type="Pfam" id="PF16652">
    <property type="entry name" value="PH_13"/>
    <property type="match status" value="1"/>
</dbReference>
<protein>
    <recommendedName>
        <fullName evidence="17">Intersectin-1</fullName>
    </recommendedName>
</protein>
<dbReference type="SMART" id="SM00325">
    <property type="entry name" value="RhoGEF"/>
    <property type="match status" value="1"/>
</dbReference>
<dbReference type="EMBL" id="CAXITT010000116">
    <property type="protein sequence ID" value="CAL1532408.1"/>
    <property type="molecule type" value="Genomic_DNA"/>
</dbReference>
<organism evidence="15 16">
    <name type="scientific">Lymnaea stagnalis</name>
    <name type="common">Great pond snail</name>
    <name type="synonym">Helix stagnalis</name>
    <dbReference type="NCBI Taxonomy" id="6523"/>
    <lineage>
        <taxon>Eukaryota</taxon>
        <taxon>Metazoa</taxon>
        <taxon>Spiralia</taxon>
        <taxon>Lophotrochozoa</taxon>
        <taxon>Mollusca</taxon>
        <taxon>Gastropoda</taxon>
        <taxon>Heterobranchia</taxon>
        <taxon>Euthyneura</taxon>
        <taxon>Panpulmonata</taxon>
        <taxon>Hygrophila</taxon>
        <taxon>Lymnaeoidea</taxon>
        <taxon>Lymnaeidae</taxon>
        <taxon>Lymnaea</taxon>
    </lineage>
</organism>
<dbReference type="PROSITE" id="PS00018">
    <property type="entry name" value="EF_HAND_1"/>
    <property type="match status" value="2"/>
</dbReference>
<reference evidence="15 16" key="1">
    <citation type="submission" date="2024-04" db="EMBL/GenBank/DDBJ databases">
        <authorList>
            <consortium name="Genoscope - CEA"/>
            <person name="William W."/>
        </authorList>
    </citation>
    <scope>NUCLEOTIDE SEQUENCE [LARGE SCALE GENOMIC DNA]</scope>
</reference>
<evidence type="ECO:0000256" key="8">
    <source>
        <dbReference type="SAM" id="MobiDB-lite"/>
    </source>
</evidence>
<feature type="domain" description="C2" evidence="11">
    <location>
        <begin position="1860"/>
        <end position="1976"/>
    </location>
</feature>
<dbReference type="CDD" id="cd00160">
    <property type="entry name" value="RhoGEF"/>
    <property type="match status" value="1"/>
</dbReference>
<dbReference type="PROSITE" id="PS50003">
    <property type="entry name" value="PH_DOMAIN"/>
    <property type="match status" value="1"/>
</dbReference>
<dbReference type="PROSITE" id="PS50031">
    <property type="entry name" value="EH"/>
    <property type="match status" value="2"/>
</dbReference>
<dbReference type="Pfam" id="PF12763">
    <property type="entry name" value="EH"/>
    <property type="match status" value="2"/>
</dbReference>
<keyword evidence="4" id="KW-0254">Endocytosis</keyword>
<dbReference type="SMART" id="SM00239">
    <property type="entry name" value="C2"/>
    <property type="match status" value="1"/>
</dbReference>
<dbReference type="Pfam" id="PF00168">
    <property type="entry name" value="C2"/>
    <property type="match status" value="1"/>
</dbReference>
<feature type="domain" description="EH" evidence="13">
    <location>
        <begin position="199"/>
        <end position="288"/>
    </location>
</feature>
<evidence type="ECO:0000259" key="12">
    <source>
        <dbReference type="PROSITE" id="PS50010"/>
    </source>
</evidence>
<dbReference type="PANTHER" id="PTHR46006:SF6">
    <property type="entry name" value="INTERSECTIN-2 ISOFORM X1"/>
    <property type="match status" value="1"/>
</dbReference>
<evidence type="ECO:0000256" key="6">
    <source>
        <dbReference type="PROSITE-ProRule" id="PRU00192"/>
    </source>
</evidence>
<dbReference type="Proteomes" id="UP001497497">
    <property type="component" value="Unassembled WGS sequence"/>
</dbReference>
<dbReference type="InterPro" id="IPR000261">
    <property type="entry name" value="EH_dom"/>
</dbReference>
<feature type="compositionally biased region" description="Basic and acidic residues" evidence="8">
    <location>
        <begin position="336"/>
        <end position="418"/>
    </location>
</feature>
<dbReference type="GO" id="GO:0006897">
    <property type="term" value="P:endocytosis"/>
    <property type="evidence" value="ECO:0007669"/>
    <property type="project" value="UniProtKB-KW"/>
</dbReference>
<keyword evidence="5" id="KW-0106">Calcium</keyword>
<dbReference type="PANTHER" id="PTHR46006">
    <property type="entry name" value="RHO GUANINE NUCLEOTIDE EXCHANGE FACTOR AT 64C, ISOFORM A"/>
    <property type="match status" value="1"/>
</dbReference>
<dbReference type="GO" id="GO:0005737">
    <property type="term" value="C:cytoplasm"/>
    <property type="evidence" value="ECO:0007669"/>
    <property type="project" value="UniProtKB-SubCell"/>
</dbReference>
<feature type="coiled-coil region" evidence="7">
    <location>
        <begin position="563"/>
        <end position="590"/>
    </location>
</feature>
<dbReference type="PROSITE" id="PS50010">
    <property type="entry name" value="DH_2"/>
    <property type="match status" value="1"/>
</dbReference>
<keyword evidence="7" id="KW-0175">Coiled coil</keyword>
<dbReference type="Gene3D" id="2.30.29.30">
    <property type="entry name" value="Pleckstrin-homology domain (PH domain)/Phosphotyrosine-binding domain (PTB)"/>
    <property type="match status" value="1"/>
</dbReference>
<evidence type="ECO:0000313" key="15">
    <source>
        <dbReference type="EMBL" id="CAL1532408.1"/>
    </source>
</evidence>
<dbReference type="CDD" id="cd11837">
    <property type="entry name" value="SH3_Intersectin_2"/>
    <property type="match status" value="1"/>
</dbReference>
<evidence type="ECO:0000256" key="7">
    <source>
        <dbReference type="SAM" id="Coils"/>
    </source>
</evidence>
<dbReference type="GO" id="GO:0005509">
    <property type="term" value="F:calcium ion binding"/>
    <property type="evidence" value="ECO:0007669"/>
    <property type="project" value="InterPro"/>
</dbReference>
<gene>
    <name evidence="15" type="ORF">GSLYS_00006487001</name>
</gene>
<dbReference type="FunFam" id="1.10.238.10:FF:000055">
    <property type="entry name" value="Intersectin-1 isoform 1"/>
    <property type="match status" value="1"/>
</dbReference>
<keyword evidence="3" id="KW-0963">Cytoplasm</keyword>
<dbReference type="SMART" id="SM00233">
    <property type="entry name" value="PH"/>
    <property type="match status" value="1"/>
</dbReference>
<feature type="domain" description="SH3" evidence="9">
    <location>
        <begin position="1446"/>
        <end position="1505"/>
    </location>
</feature>
<dbReference type="Pfam" id="PF07653">
    <property type="entry name" value="SH3_2"/>
    <property type="match status" value="2"/>
</dbReference>
<dbReference type="InterPro" id="IPR001452">
    <property type="entry name" value="SH3_domain"/>
</dbReference>
<dbReference type="FunFam" id="2.30.30.40:FF:000072">
    <property type="entry name" value="Unconventional Myosin IB"/>
    <property type="match status" value="1"/>
</dbReference>
<feature type="domain" description="SH3" evidence="9">
    <location>
        <begin position="849"/>
        <end position="907"/>
    </location>
</feature>
<dbReference type="SUPFAM" id="SSF47473">
    <property type="entry name" value="EF-hand"/>
    <property type="match status" value="2"/>
</dbReference>
<name>A0AAV2HFJ2_LYMST</name>
<sequence length="2001" mass="220648">MAGSQDAWKISGEDRSKHDVQFFQLKPVNGFITGTQARDFFVQSGLPTPVLGQIWNLADINGDGKMDKKEFSIAMHLIKKKLQGYELPKVLPASLKLDPTPVIGTFAQPQMSQPMGMGFPMSGMPVQMGGIVMPGMLPQASLGTATMTTGSLNMAPLMANGAVGTMIPSSGVGQMPLSVAPGGSVQPQGGSIWAMPYNTKLKHTQTFNANDRNKRGYLLGVEARAILMQSGLPQPVLAQIWALSDIDRDGKLTCDEFCIAMYLSELARMGTNLPAVLPAELFPTKARSGSLTSPPSSVTLPGVPKQDAFGDLLGSAGMPGTIPGNQAAMQQVEEQSDSKVTLEDKRKENFDKGQAELERRRALLREQQQKEENERLEKERHEAEKRERQRLEVESKRQADLQRQLEKQREKEREIEEQRRKMMEQREAARRELERQRQMEWEKQRKEQLMAEKQREYEQLSILKSQMANLRNELESLDSKKAELSQKIVQVQRGVTDFTSSIDAMRVSRDRTLADIDVFERQSAELNRKLSTLGGERDKLNIQVQTVQATPLSDAHRTVLHSVENKRTSIQQLKKEVEQLESDTEARLGEIDCNNAELRVNHTFHIPIISIGVSSGEYMALMLTTSLKTNSLYHLLQKQQEERAALQKKATLELQQKQRLENKPKQDIQPTKNWFDFASSDGTSSAGNGGTAVNWDSAFSGTVGSAAGVTAVASWSSNGTSTEDGKNKMKYRALYDFQASREDELSLVAGTELWVFGDFTPIPGMEDWHKGDYNGVVGWFPKAYVERLDEPSTDVFGSAFEPVISSSAPKPQVAPTADLFSSVFSQPNALPAATVTKAVDSPTSSVVLQEGLLAKAIYPWKARQESDLTFEKDDVILVKEQKDIRWFGELKGKSGWFPSSYVKLIGVASKSGLGVESAINNQVKPEESISPAPTETQGEYYIAMYAYTSEEPTDLNFNEGDMICVTSTSGDWWSGTIEGRSGIFPATYVKKLDIQTAGSPLKPTDKSGLEFFLSDTTVPITSTQTAGTSLDDLFGSSPLNQDLTSVSNASSEFDVLGITFGGSPKQTVAANMTLLGSMNKGQTQVSTDTLSDLGIQNLTEGNSAQSKTFAVTPNATVKDDFFADLGFTTSLLNKDSNVPFSNITKSSSMGDLLDSDPFGGASSDPFGGSDPFANVQTTVFASEDPFNDTNLLSGNFQFETLGTKTSAASTSFSTPSLVDNANFIDSLKKPLDLKANAMFLDSLKPSLSLPDVQALENDAKSSSTLNIDIFSIANQPSISLTSSSGLESTFTQADLDGITQAITSKRAPLPAIAESSSSNIIAKKAPEQKSVKKPDIYFLVYSYSEIARVIAPYVATGTGQLSLETGNLINVRQKSPRGWWEGELQVRGQKKKIGWFPANYVKLLGGSSARSTPEPLAAASLTIGAQGSRSATPQSTASQEGILGMNQPETVVALYAYMAQNDDELTFQKDAVITVLNRDNPDWWNGQLDGKTGVFPSNYVTPNPQSQSWMNDTQGSLTKDEQKRQQAIQELINTEESYNTDMQIALEVFKKPLLNGNVIAEQFVQQIFINWEELIVCNKKLLQALRVRKKMCGKNGVIVSIGDILCESLPHMNPYMRFCSCQLSAAATLQRISESSQAFLEFHKAAMQNPKVKGIHLSGYLLKPMQRITRYPLLIDKILSSTPPDHADRGNLEEALTLAQELCSQANQCVKEKQNSDSLEWIQSHVQCDGLAENIIFNSLTNCMGPRRLLFHGILFKAKSSKELVGFLFNDFLMLAQTSRPLGPSFSTVHLFDTSTSFKMYRLPIFLNEVTVSKSGDDGDPFIFRITSDRIINLKAVSAVERDTWVREIDNASKQYKDKAKRKLERAHSVLRAKPVGRLLVVVEEGVGLRPALDAGKSDPYCEVSMGSQEHRTKVIPGTLNPRWNASMQFQIRDVDRDTLCFTVYDRDLYSPNDFLGRTEVRIKDVLQSGERRGPITKRLILHEVETGEIIVKLDLQLYES</sequence>
<feature type="domain" description="PH" evidence="10">
    <location>
        <begin position="1748"/>
        <end position="1854"/>
    </location>
</feature>
<dbReference type="PROSITE" id="PS50004">
    <property type="entry name" value="C2"/>
    <property type="match status" value="1"/>
</dbReference>
<dbReference type="PRINTS" id="PR00452">
    <property type="entry name" value="SH3DOMAIN"/>
</dbReference>
<evidence type="ECO:0000259" key="10">
    <source>
        <dbReference type="PROSITE" id="PS50003"/>
    </source>
</evidence>
<feature type="domain" description="EF-hand" evidence="14">
    <location>
        <begin position="232"/>
        <end position="267"/>
    </location>
</feature>
<feature type="domain" description="SH3" evidence="9">
    <location>
        <begin position="726"/>
        <end position="790"/>
    </location>
</feature>
<keyword evidence="2 6" id="KW-0728">SH3 domain</keyword>
<dbReference type="Gene3D" id="2.60.40.150">
    <property type="entry name" value="C2 domain"/>
    <property type="match status" value="1"/>
</dbReference>
<evidence type="ECO:0000313" key="16">
    <source>
        <dbReference type="Proteomes" id="UP001497497"/>
    </source>
</evidence>
<feature type="domain" description="EH" evidence="13">
    <location>
        <begin position="14"/>
        <end position="95"/>
    </location>
</feature>
<evidence type="ECO:0000259" key="14">
    <source>
        <dbReference type="PROSITE" id="PS50222"/>
    </source>
</evidence>
<evidence type="ECO:0000256" key="4">
    <source>
        <dbReference type="ARBA" id="ARBA00022583"/>
    </source>
</evidence>
<dbReference type="GO" id="GO:0005085">
    <property type="term" value="F:guanyl-nucleotide exchange factor activity"/>
    <property type="evidence" value="ECO:0007669"/>
    <property type="project" value="InterPro"/>
</dbReference>
<feature type="domain" description="EF-hand" evidence="14">
    <location>
        <begin position="46"/>
        <end position="81"/>
    </location>
</feature>
<evidence type="ECO:0000259" key="13">
    <source>
        <dbReference type="PROSITE" id="PS50031"/>
    </source>
</evidence>
<dbReference type="InterPro" id="IPR011992">
    <property type="entry name" value="EF-hand-dom_pair"/>
</dbReference>
<evidence type="ECO:0000259" key="11">
    <source>
        <dbReference type="PROSITE" id="PS50004"/>
    </source>
</evidence>
<feature type="compositionally biased region" description="Low complexity" evidence="8">
    <location>
        <begin position="288"/>
        <end position="304"/>
    </location>
</feature>
<dbReference type="Gene3D" id="1.20.900.10">
    <property type="entry name" value="Dbl homology (DH) domain"/>
    <property type="match status" value="1"/>
</dbReference>
<feature type="domain" description="SH3" evidence="9">
    <location>
        <begin position="936"/>
        <end position="994"/>
    </location>
</feature>